<accession>A0A4Z1IEV5</accession>
<proteinExistence type="predicted"/>
<dbReference type="EMBL" id="PQXN01000039">
    <property type="protein sequence ID" value="TGO59988.1"/>
    <property type="molecule type" value="Genomic_DNA"/>
</dbReference>
<comment type="caution">
    <text evidence="1">The sequence shown here is derived from an EMBL/GenBank/DDBJ whole genome shotgun (WGS) entry which is preliminary data.</text>
</comment>
<keyword evidence="2" id="KW-1185">Reference proteome</keyword>
<evidence type="ECO:0000313" key="2">
    <source>
        <dbReference type="Proteomes" id="UP000297527"/>
    </source>
</evidence>
<protein>
    <submittedName>
        <fullName evidence="1">Uncharacterized protein</fullName>
    </submittedName>
</protein>
<reference evidence="1 2" key="1">
    <citation type="submission" date="2017-12" db="EMBL/GenBank/DDBJ databases">
        <title>Comparative genomics of Botrytis spp.</title>
        <authorList>
            <person name="Valero-Jimenez C.A."/>
            <person name="Tapia P."/>
            <person name="Veloso J."/>
            <person name="Silva-Moreno E."/>
            <person name="Staats M."/>
            <person name="Valdes J.H."/>
            <person name="Van Kan J.A.L."/>
        </authorList>
    </citation>
    <scope>NUCLEOTIDE SEQUENCE [LARGE SCALE GENOMIC DNA]</scope>
    <source>
        <strain evidence="1 2">MUCL11595</strain>
    </source>
</reference>
<dbReference type="Proteomes" id="UP000297527">
    <property type="component" value="Unassembled WGS sequence"/>
</dbReference>
<organism evidence="1 2">
    <name type="scientific">Botryotinia convoluta</name>
    <dbReference type="NCBI Taxonomy" id="54673"/>
    <lineage>
        <taxon>Eukaryota</taxon>
        <taxon>Fungi</taxon>
        <taxon>Dikarya</taxon>
        <taxon>Ascomycota</taxon>
        <taxon>Pezizomycotina</taxon>
        <taxon>Leotiomycetes</taxon>
        <taxon>Helotiales</taxon>
        <taxon>Sclerotiniaceae</taxon>
        <taxon>Botryotinia</taxon>
    </lineage>
</organism>
<name>A0A4Z1IEV5_9HELO</name>
<evidence type="ECO:0000313" key="1">
    <source>
        <dbReference type="EMBL" id="TGO59988.1"/>
    </source>
</evidence>
<sequence length="111" mass="12309">MLERIPHPFIVTPNLNDYPSFEAVSSGPEDPSQYISCPVGKYTISPHGDYQTWKIIVCAAMKTPIVNPAMCSSPWSKTRGIACSFQSFDERICEKKEEVEDGLLLKAGIIS</sequence>
<gene>
    <name evidence="1" type="ORF">BCON_0039g00190</name>
</gene>
<dbReference type="OrthoDB" id="10434509at2759"/>
<dbReference type="AlphaFoldDB" id="A0A4Z1IEV5"/>